<evidence type="ECO:0000313" key="2">
    <source>
        <dbReference type="Proteomes" id="UP000075666"/>
    </source>
</evidence>
<comment type="caution">
    <text evidence="1">The sequence shown here is derived from an EMBL/GenBank/DDBJ whole genome shotgun (WGS) entry which is preliminary data.</text>
</comment>
<evidence type="ECO:0000313" key="1">
    <source>
        <dbReference type="EMBL" id="KYC88497.1"/>
    </source>
</evidence>
<dbReference type="AlphaFoldDB" id="A0A150KL51"/>
<organism evidence="1 2">
    <name type="scientific">Heyndrickxia sporothermodurans</name>
    <dbReference type="NCBI Taxonomy" id="46224"/>
    <lineage>
        <taxon>Bacteria</taxon>
        <taxon>Bacillati</taxon>
        <taxon>Bacillota</taxon>
        <taxon>Bacilli</taxon>
        <taxon>Bacillales</taxon>
        <taxon>Bacillaceae</taxon>
        <taxon>Heyndrickxia</taxon>
    </lineage>
</organism>
<protein>
    <submittedName>
        <fullName evidence="1">Uncharacterized protein</fullName>
    </submittedName>
</protein>
<name>A0A150KL51_9BACI</name>
<accession>A0A150KL51</accession>
<reference evidence="1 2" key="1">
    <citation type="submission" date="2016-01" db="EMBL/GenBank/DDBJ databases">
        <title>Genome Sequences of Twelve Sporeforming Bacillus Species Isolated from Foods.</title>
        <authorList>
            <person name="Berendsen E.M."/>
            <person name="Wells-Bennik M.H."/>
            <person name="Krawcyk A.O."/>
            <person name="De Jong A."/>
            <person name="Holsappel S."/>
            <person name="Eijlander R.T."/>
            <person name="Kuipers O.P."/>
        </authorList>
    </citation>
    <scope>NUCLEOTIDE SEQUENCE [LARGE SCALE GENOMIC DNA]</scope>
    <source>
        <strain evidence="1 2">B4102</strain>
    </source>
</reference>
<proteinExistence type="predicted"/>
<dbReference type="STRING" id="46224.B4102_4029"/>
<dbReference type="Proteomes" id="UP000075666">
    <property type="component" value="Unassembled WGS sequence"/>
</dbReference>
<dbReference type="PATRIC" id="fig|46224.3.peg.1305"/>
<gene>
    <name evidence="1" type="ORF">B4102_4029</name>
</gene>
<dbReference type="EMBL" id="LQYN01000143">
    <property type="protein sequence ID" value="KYC88497.1"/>
    <property type="molecule type" value="Genomic_DNA"/>
</dbReference>
<keyword evidence="2" id="KW-1185">Reference proteome</keyword>
<sequence length="103" mass="12276">MNKTRIGKEINQLSLIEKQLAKLPMTKKYIEEHIESREEFQIRRIKWACRALAVKDEEIMEWKVRRLAGIRDDVDKQVKIALEKEILNYKVGDQDTENKTMAF</sequence>